<sequence length="325" mass="32858">MNTFTRTLLVTAIAATSFSASADLKPLNDGAMGDVTGQAGVTIDLSANVEVKEIAYQDKGFLVIDGLKLGGHSTAGATTALDDIRLTIDVAGTAADDLGNGGVFAGDYVAAALATDPATGAQDSAQLAANAAAVDGVETSQAVTDGDLVISLRSQSGAPVDYGLGIGSISLAKEADNAANIGNLSAMNADSTVLVSAMQIDGYLGPVDLIVQEEANSLNINAYFNATGAVTLPFMGTSLGFELHNRRGDSVIANSAGTMSFAHAQVDVSVKEDHFGAGQNALAVNVQDFSGDLDLTNITMGNGASIGSLYMTDVAVTAETVIYGH</sequence>
<dbReference type="Proteomes" id="UP000298049">
    <property type="component" value="Chromosome"/>
</dbReference>
<feature type="chain" id="PRO_5020562794" description="DUF6160 domain-containing protein" evidence="1">
    <location>
        <begin position="23"/>
        <end position="325"/>
    </location>
</feature>
<protein>
    <recommendedName>
        <fullName evidence="2">DUF6160 domain-containing protein</fullName>
    </recommendedName>
</protein>
<dbReference type="Pfam" id="PF19657">
    <property type="entry name" value="DUF6160"/>
    <property type="match status" value="1"/>
</dbReference>
<keyword evidence="4" id="KW-1185">Reference proteome</keyword>
<evidence type="ECO:0000313" key="4">
    <source>
        <dbReference type="Proteomes" id="UP000298049"/>
    </source>
</evidence>
<dbReference type="AlphaFoldDB" id="A0A4P7XGW0"/>
<dbReference type="EMBL" id="CP031093">
    <property type="protein sequence ID" value="QCF26226.1"/>
    <property type="molecule type" value="Genomic_DNA"/>
</dbReference>
<evidence type="ECO:0000259" key="2">
    <source>
        <dbReference type="Pfam" id="PF19657"/>
    </source>
</evidence>
<feature type="signal peptide" evidence="1">
    <location>
        <begin position="1"/>
        <end position="22"/>
    </location>
</feature>
<evidence type="ECO:0000256" key="1">
    <source>
        <dbReference type="SAM" id="SignalP"/>
    </source>
</evidence>
<evidence type="ECO:0000313" key="3">
    <source>
        <dbReference type="EMBL" id="QCF26226.1"/>
    </source>
</evidence>
<feature type="domain" description="DUF6160" evidence="2">
    <location>
        <begin position="1"/>
        <end position="92"/>
    </location>
</feature>
<reference evidence="3 4" key="1">
    <citation type="submission" date="2018-07" db="EMBL/GenBank/DDBJ databases">
        <title>Marsedoiliclastica nanhaica gen. nov. sp. nov., a novel marine hydrocarbonoclastic bacterium isolated from an in-situ enriched hydrocarbon-degrading consortium in deep-sea sediment.</title>
        <authorList>
            <person name="Dong C."/>
            <person name="Ma T."/>
            <person name="Liu R."/>
            <person name="Shao Z."/>
        </authorList>
    </citation>
    <scope>NUCLEOTIDE SEQUENCE [LARGE SCALE GENOMIC DNA]</scope>
    <source>
        <strain evidence="4">soil36-7</strain>
    </source>
</reference>
<dbReference type="OrthoDB" id="6180023at2"/>
<organism evidence="3 4">
    <name type="scientific">Hydrocarboniclastica marina</name>
    <dbReference type="NCBI Taxonomy" id="2259620"/>
    <lineage>
        <taxon>Bacteria</taxon>
        <taxon>Pseudomonadati</taxon>
        <taxon>Pseudomonadota</taxon>
        <taxon>Gammaproteobacteria</taxon>
        <taxon>Alteromonadales</taxon>
        <taxon>Alteromonadaceae</taxon>
        <taxon>Hydrocarboniclastica</taxon>
    </lineage>
</organism>
<accession>A0A4P7XGW0</accession>
<proteinExistence type="predicted"/>
<keyword evidence="1" id="KW-0732">Signal</keyword>
<dbReference type="KEGG" id="hmi:soil367_09945"/>
<dbReference type="RefSeq" id="WP_136548948.1">
    <property type="nucleotide sequence ID" value="NZ_CP031093.1"/>
</dbReference>
<dbReference type="InterPro" id="IPR046158">
    <property type="entry name" value="DUF6160"/>
</dbReference>
<name>A0A4P7XGW0_9ALTE</name>
<gene>
    <name evidence="3" type="ORF">soil367_09945</name>
</gene>